<dbReference type="EMBL" id="SPUK01000002">
    <property type="protein sequence ID" value="TQV99679.1"/>
    <property type="molecule type" value="Genomic_DNA"/>
</dbReference>
<sequence length="123" mass="13299">MYAGPGRRCRPVTDNTGALSTRREQKTLGQGYTQYFVGPAESAITDRPATYCVATMSQPCRNTKSSGLHGKTGMRNIVREWLHPCPLVWCAAAAEGATISTKLTTGNLPFSDAGVPLRHRDST</sequence>
<dbReference type="AlphaFoldDB" id="A0A545VDI1"/>
<proteinExistence type="predicted"/>
<name>A0A545VDI1_9HYPO</name>
<gene>
    <name evidence="1" type="ORF">IF1G_01894</name>
</gene>
<keyword evidence="2" id="KW-1185">Reference proteome</keyword>
<comment type="caution">
    <text evidence="1">The sequence shown here is derived from an EMBL/GenBank/DDBJ whole genome shotgun (WGS) entry which is preliminary data.</text>
</comment>
<dbReference type="Proteomes" id="UP000315783">
    <property type="component" value="Unassembled WGS sequence"/>
</dbReference>
<organism evidence="1 2">
    <name type="scientific">Cordyceps javanica</name>
    <dbReference type="NCBI Taxonomy" id="43265"/>
    <lineage>
        <taxon>Eukaryota</taxon>
        <taxon>Fungi</taxon>
        <taxon>Dikarya</taxon>
        <taxon>Ascomycota</taxon>
        <taxon>Pezizomycotina</taxon>
        <taxon>Sordariomycetes</taxon>
        <taxon>Hypocreomycetidae</taxon>
        <taxon>Hypocreales</taxon>
        <taxon>Cordycipitaceae</taxon>
        <taxon>Cordyceps</taxon>
    </lineage>
</organism>
<evidence type="ECO:0000313" key="1">
    <source>
        <dbReference type="EMBL" id="TQV99679.1"/>
    </source>
</evidence>
<reference evidence="1 2" key="1">
    <citation type="journal article" date="2019" name="Appl. Microbiol. Biotechnol.">
        <title>Genome sequence of Isaria javanica and comparative genome analysis insights into family S53 peptidase evolution in fungal entomopathogens.</title>
        <authorList>
            <person name="Lin R."/>
            <person name="Zhang X."/>
            <person name="Xin B."/>
            <person name="Zou M."/>
            <person name="Gao Y."/>
            <person name="Qin F."/>
            <person name="Hu Q."/>
            <person name="Xie B."/>
            <person name="Cheng X."/>
        </authorList>
    </citation>
    <scope>NUCLEOTIDE SEQUENCE [LARGE SCALE GENOMIC DNA]</scope>
    <source>
        <strain evidence="1 2">IJ1G</strain>
    </source>
</reference>
<evidence type="ECO:0000313" key="2">
    <source>
        <dbReference type="Proteomes" id="UP000315783"/>
    </source>
</evidence>
<protein>
    <submittedName>
        <fullName evidence="1">Uncharacterized protein</fullName>
    </submittedName>
</protein>
<accession>A0A545VDI1</accession>